<organism evidence="1 2">
    <name type="scientific">Kineococcus gynurae</name>
    <dbReference type="NCBI Taxonomy" id="452979"/>
    <lineage>
        <taxon>Bacteria</taxon>
        <taxon>Bacillati</taxon>
        <taxon>Actinomycetota</taxon>
        <taxon>Actinomycetes</taxon>
        <taxon>Kineosporiales</taxon>
        <taxon>Kineosporiaceae</taxon>
        <taxon>Kineococcus</taxon>
    </lineage>
</organism>
<comment type="caution">
    <text evidence="1">The sequence shown here is derived from an EMBL/GenBank/DDBJ whole genome shotgun (WGS) entry which is preliminary data.</text>
</comment>
<accession>A0ABV5LTV9</accession>
<evidence type="ECO:0000313" key="2">
    <source>
        <dbReference type="Proteomes" id="UP001589748"/>
    </source>
</evidence>
<proteinExistence type="predicted"/>
<sequence>MPYREDLTVPSDVKGWGDPRPWSDVEQAVVAALASMITRTPGTCGFTLAYVPRSGLGEADGVDLSWEVDTGLPHTGVERYELAGHPAVVVEELALALATDGPITVPAEVAERLDRAGDLWRGWSPLLVDLARLSCHLPDDAEGFDLSVGFDPGHGAREWSWTVAIPVPGTEWPASEWEADDPGQALRAALAEADIWLSGRPAGHLRQ</sequence>
<name>A0ABV5LTV9_9ACTN</name>
<protein>
    <recommendedName>
        <fullName evidence="3">Suppressor of fused protein SUFU</fullName>
    </recommendedName>
</protein>
<dbReference type="EMBL" id="JBHMDM010000005">
    <property type="protein sequence ID" value="MFB9377537.1"/>
    <property type="molecule type" value="Genomic_DNA"/>
</dbReference>
<reference evidence="1 2" key="1">
    <citation type="submission" date="2024-09" db="EMBL/GenBank/DDBJ databases">
        <authorList>
            <person name="Sun Q."/>
            <person name="Mori K."/>
        </authorList>
    </citation>
    <scope>NUCLEOTIDE SEQUENCE [LARGE SCALE GENOMIC DNA]</scope>
    <source>
        <strain evidence="1 2">TISTR 1856</strain>
    </source>
</reference>
<keyword evidence="2" id="KW-1185">Reference proteome</keyword>
<dbReference type="RefSeq" id="WP_380138950.1">
    <property type="nucleotide sequence ID" value="NZ_JBHLUI010000010.1"/>
</dbReference>
<dbReference type="Proteomes" id="UP001589748">
    <property type="component" value="Unassembled WGS sequence"/>
</dbReference>
<evidence type="ECO:0000313" key="1">
    <source>
        <dbReference type="EMBL" id="MFB9377537.1"/>
    </source>
</evidence>
<evidence type="ECO:0008006" key="3">
    <source>
        <dbReference type="Google" id="ProtNLM"/>
    </source>
</evidence>
<gene>
    <name evidence="1" type="ORF">ACFFVI_11190</name>
</gene>